<dbReference type="Gene3D" id="2.20.70.10">
    <property type="match status" value="2"/>
</dbReference>
<feature type="region of interest" description="Disordered" evidence="1">
    <location>
        <begin position="179"/>
        <end position="201"/>
    </location>
</feature>
<feature type="compositionally biased region" description="Basic and acidic residues" evidence="1">
    <location>
        <begin position="232"/>
        <end position="250"/>
    </location>
</feature>
<feature type="compositionally biased region" description="Polar residues" evidence="1">
    <location>
        <begin position="938"/>
        <end position="951"/>
    </location>
</feature>
<feature type="region of interest" description="Disordered" evidence="1">
    <location>
        <begin position="215"/>
        <end position="250"/>
    </location>
</feature>
<evidence type="ECO:0000256" key="1">
    <source>
        <dbReference type="SAM" id="MobiDB-lite"/>
    </source>
</evidence>
<dbReference type="Proteomes" id="UP001497382">
    <property type="component" value="Unassembled WGS sequence"/>
</dbReference>
<feature type="domain" description="WW" evidence="2">
    <location>
        <begin position="788"/>
        <end position="822"/>
    </location>
</feature>
<evidence type="ECO:0000259" key="2">
    <source>
        <dbReference type="PROSITE" id="PS50020"/>
    </source>
</evidence>
<comment type="caution">
    <text evidence="3">The sequence shown here is derived from an EMBL/GenBank/DDBJ whole genome shotgun (WGS) entry which is preliminary data.</text>
</comment>
<protein>
    <recommendedName>
        <fullName evidence="2">WW domain-containing protein</fullName>
    </recommendedName>
</protein>
<feature type="region of interest" description="Disordered" evidence="1">
    <location>
        <begin position="416"/>
        <end position="442"/>
    </location>
</feature>
<organism evidence="3 4">
    <name type="scientific">Larinioides sclopetarius</name>
    <dbReference type="NCBI Taxonomy" id="280406"/>
    <lineage>
        <taxon>Eukaryota</taxon>
        <taxon>Metazoa</taxon>
        <taxon>Ecdysozoa</taxon>
        <taxon>Arthropoda</taxon>
        <taxon>Chelicerata</taxon>
        <taxon>Arachnida</taxon>
        <taxon>Araneae</taxon>
        <taxon>Araneomorphae</taxon>
        <taxon>Entelegynae</taxon>
        <taxon>Araneoidea</taxon>
        <taxon>Araneidae</taxon>
        <taxon>Larinioides</taxon>
    </lineage>
</organism>
<dbReference type="EMBL" id="CAXIEN010000030">
    <property type="protein sequence ID" value="CAL1267823.1"/>
    <property type="molecule type" value="Genomic_DNA"/>
</dbReference>
<evidence type="ECO:0000313" key="4">
    <source>
        <dbReference type="Proteomes" id="UP001497382"/>
    </source>
</evidence>
<feature type="compositionally biased region" description="Polar residues" evidence="1">
    <location>
        <begin position="92"/>
        <end position="112"/>
    </location>
</feature>
<feature type="region of interest" description="Disordered" evidence="1">
    <location>
        <begin position="1"/>
        <end position="67"/>
    </location>
</feature>
<dbReference type="Pfam" id="PF00397">
    <property type="entry name" value="WW"/>
    <property type="match status" value="1"/>
</dbReference>
<dbReference type="PROSITE" id="PS01159">
    <property type="entry name" value="WW_DOMAIN_1"/>
    <property type="match status" value="1"/>
</dbReference>
<feature type="region of interest" description="Disordered" evidence="1">
    <location>
        <begin position="830"/>
        <end position="951"/>
    </location>
</feature>
<feature type="region of interest" description="Disordered" evidence="1">
    <location>
        <begin position="321"/>
        <end position="375"/>
    </location>
</feature>
<feature type="compositionally biased region" description="Polar residues" evidence="1">
    <location>
        <begin position="830"/>
        <end position="845"/>
    </location>
</feature>
<keyword evidence="4" id="KW-1185">Reference proteome</keyword>
<gene>
    <name evidence="3" type="ORF">LARSCL_LOCUS3857</name>
</gene>
<feature type="region of interest" description="Disordered" evidence="1">
    <location>
        <begin position="1096"/>
        <end position="1116"/>
    </location>
</feature>
<dbReference type="SUPFAM" id="SSF51045">
    <property type="entry name" value="WW domain"/>
    <property type="match status" value="2"/>
</dbReference>
<feature type="compositionally biased region" description="Basic and acidic residues" evidence="1">
    <location>
        <begin position="121"/>
        <end position="131"/>
    </location>
</feature>
<feature type="compositionally biased region" description="Polar residues" evidence="1">
    <location>
        <begin position="854"/>
        <end position="885"/>
    </location>
</feature>
<accession>A0AAV1ZBU9</accession>
<evidence type="ECO:0000313" key="3">
    <source>
        <dbReference type="EMBL" id="CAL1267823.1"/>
    </source>
</evidence>
<dbReference type="AlphaFoldDB" id="A0AAV1ZBU9"/>
<reference evidence="3 4" key="1">
    <citation type="submission" date="2024-04" db="EMBL/GenBank/DDBJ databases">
        <authorList>
            <person name="Rising A."/>
            <person name="Reimegard J."/>
            <person name="Sonavane S."/>
            <person name="Akerstrom W."/>
            <person name="Nylinder S."/>
            <person name="Hedman E."/>
            <person name="Kallberg Y."/>
        </authorList>
    </citation>
    <scope>NUCLEOTIDE SEQUENCE [LARGE SCALE GENOMIC DNA]</scope>
</reference>
<dbReference type="InterPro" id="IPR036020">
    <property type="entry name" value="WW_dom_sf"/>
</dbReference>
<feature type="compositionally biased region" description="Low complexity" evidence="1">
    <location>
        <begin position="333"/>
        <end position="343"/>
    </location>
</feature>
<dbReference type="PROSITE" id="PS50020">
    <property type="entry name" value="WW_DOMAIN_2"/>
    <property type="match status" value="2"/>
</dbReference>
<dbReference type="SMART" id="SM00456">
    <property type="entry name" value="WW"/>
    <property type="match status" value="2"/>
</dbReference>
<proteinExistence type="predicted"/>
<dbReference type="InterPro" id="IPR001202">
    <property type="entry name" value="WW_dom"/>
</dbReference>
<dbReference type="PANTHER" id="PTHR46697:SF1">
    <property type="entry name" value="FORMIN-BINDING PROTEIN 4"/>
    <property type="match status" value="1"/>
</dbReference>
<feature type="compositionally biased region" description="Pro residues" evidence="1">
    <location>
        <begin position="893"/>
        <end position="922"/>
    </location>
</feature>
<sequence>MGKKLKGGRRQILQLEEKKPPKVPSKSKVKSLIHYSDSDDDSKKSNESESSPSTAAQNKDATPLESQIADFFKEIDALSVPDELLEEADKATPSSKAETGNENNPETCSSDNPVDLPASASKKDKHSDASSKEAYCPWQEICDSSTGYSYYWNVNTNEVTWDCPTEYADYIQSFNASTEKTNHAAQNDNNTDVKEKKKKKHDIVVPEGAIIPISYFGNSSSSDDSSDSESESSNKKPKSEKVTELKKSKITKKIDSRSKTNVGEINEIIGPSLPPDFQFPVTESAADETDSLITVSQNEVSEFVKVGSSLPLETLSEIIEKPSQSDLDEFPAESSTNETSWENSLKDTEKRCAELNEKPGDASPDSTEKKGDNPLVHNIYQVSNNTYGLRPVVEYDSFTDEDEEICVANISSSKPNADEKHFEIKPSSQQEQDSTAAESSVSMKALVETESKMSNFKRKASEILKESTKKEELIKKPKRSDVNIDSLFASHSSYGKYGFGFGWQKELDEQNEELCTTSSQDYKTHKHQSEFKVVSFVKSEDILDLKALNNEIVCDETNHALPDGSVQTKIECDQSNTLDKNETPILNNEELMDNTEAKENIKISSDNDVGSSSMISIKDKIDCSILNRKKKNGKFLFNAASTSLKVEDDLDEIDKALCEALDAKKSAKNLSLKSSSPVSGVTNTPINMLESTSISGEKIKETGSVKESCDENAIDTDAMTDDILEISSELIDKLTFLLSAPSTHASFSGVFFQLQTRFVDWQAGALDSTYFMARLKELEQYIQHYETGVISGEWTYQWDRENKRYFFINTRTQHSQWTYPEELCNQDKSSWVQSQAEAGPSSGSGFASERDDLQTVSSSSTMHENSAQKDSPSSFTLESKDNSSGARWILQSSPPPPPPGVDSPPPPPHTPPPKSPPPPPPDSTETLREPEDMDLENSNDSSSFLFVEQSSKRSPAGFANASIFNAVSSTSMAGCEDLSTVSKLSHSIPHSQESSEVNNVHWSRPSCSSQVKINSNSSGSVVSVDIPVNLIEEKNSDIHASSSNGVCSSQSDVLHLKPAKPGNAVSKKEKKKTKIQPGLGLKKKNIPSLVEKWQKIKEQQEREDNDPDDCKSVNSF</sequence>
<name>A0AAV1ZBU9_9ARAC</name>
<feature type="region of interest" description="Disordered" evidence="1">
    <location>
        <begin position="1058"/>
        <end position="1083"/>
    </location>
</feature>
<dbReference type="InterPro" id="IPR053076">
    <property type="entry name" value="WW_domain_protein"/>
</dbReference>
<feature type="compositionally biased region" description="Basic and acidic residues" evidence="1">
    <location>
        <begin position="344"/>
        <end position="372"/>
    </location>
</feature>
<feature type="domain" description="WW" evidence="2">
    <location>
        <begin position="137"/>
        <end position="166"/>
    </location>
</feature>
<dbReference type="CDD" id="cd00201">
    <property type="entry name" value="WW"/>
    <property type="match status" value="2"/>
</dbReference>
<dbReference type="PANTHER" id="PTHR46697">
    <property type="entry name" value="FORMIN-BINDING PROTEIN 4"/>
    <property type="match status" value="1"/>
</dbReference>
<feature type="region of interest" description="Disordered" evidence="1">
    <location>
        <begin position="83"/>
        <end position="133"/>
    </location>
</feature>
<feature type="compositionally biased region" description="Polar residues" evidence="1">
    <location>
        <begin position="179"/>
        <end position="190"/>
    </location>
</feature>
<feature type="compositionally biased region" description="Polar residues" evidence="1">
    <location>
        <begin position="426"/>
        <end position="442"/>
    </location>
</feature>